<dbReference type="Proteomes" id="UP000281594">
    <property type="component" value="Unassembled WGS sequence"/>
</dbReference>
<proteinExistence type="predicted"/>
<accession>A0A3L8RAX1</accession>
<organism evidence="2 3">
    <name type="scientific">Streptomyces rapamycinicus (strain ATCC 29253 / DSM 41530 / NRRL 5491 / AYB-994)</name>
    <name type="common">Streptomyces hygroscopicus (strain ATCC 29253)</name>
    <dbReference type="NCBI Taxonomy" id="1343740"/>
    <lineage>
        <taxon>Bacteria</taxon>
        <taxon>Bacillati</taxon>
        <taxon>Actinomycetota</taxon>
        <taxon>Actinomycetes</taxon>
        <taxon>Kitasatosporales</taxon>
        <taxon>Streptomycetaceae</taxon>
        <taxon>Streptomyces</taxon>
        <taxon>Streptomyces violaceusniger group</taxon>
    </lineage>
</organism>
<evidence type="ECO:0000313" key="2">
    <source>
        <dbReference type="EMBL" id="RLV76731.1"/>
    </source>
</evidence>
<comment type="caution">
    <text evidence="2">The sequence shown here is derived from an EMBL/GenBank/DDBJ whole genome shotgun (WGS) entry which is preliminary data.</text>
</comment>
<dbReference type="Gene3D" id="2.60.40.10">
    <property type="entry name" value="Immunoglobulins"/>
    <property type="match status" value="32"/>
</dbReference>
<dbReference type="InterPro" id="IPR002909">
    <property type="entry name" value="IPT_dom"/>
</dbReference>
<feature type="domain" description="IPT/TIG" evidence="1">
    <location>
        <begin position="100"/>
        <end position="180"/>
    </location>
</feature>
<dbReference type="EMBL" id="QYCY01000001">
    <property type="protein sequence ID" value="RLV76731.1"/>
    <property type="molecule type" value="Genomic_DNA"/>
</dbReference>
<dbReference type="SUPFAM" id="SSF81296">
    <property type="entry name" value="E set domains"/>
    <property type="match status" value="3"/>
</dbReference>
<evidence type="ECO:0000259" key="1">
    <source>
        <dbReference type="SMART" id="SM00429"/>
    </source>
</evidence>
<dbReference type="GO" id="GO:0005975">
    <property type="term" value="P:carbohydrate metabolic process"/>
    <property type="evidence" value="ECO:0007669"/>
    <property type="project" value="UniProtKB-ARBA"/>
</dbReference>
<sequence>MPCRPLGLVLVTDPGENCIAVVDPESHRLVPTLSAPIPLPARSMPDRLVVRTALDRLDALAALRRGTLMGPLPGDPDRPVLPGARSGLDAVRPLGAYELFNQFAGIFPDQGPYSGGTLVTVIGSHFSGATDVFFSTRRAASFSVLDDQTIVAVSPSGTGSVPVYVTTPGGTAPIGSFFYLPWPTLTGITPVAGPLGGGDIVELTGVNLSTAGLVHFGDSVAHPTAVSDQHLLVTAPPASGPGTVPVYVITVGGVSNRLLYTYAAVPVVTDVSPATGSTAGGEPVVLTGTGLGHVTAVTFGGVPATSFGSISDTLLVVVTPPNVPGPADITVTTAGGSVTVPDGFNYVAPSTTTLTSAPDPSVVGQPVTFTAVVAGVPPTAGTPTSNVTFDFGDGSPTVAVSLTGGTATVGHVYAAPSAAPYTVTAEYGGDLYFTASTGTDTQTVGQASTTTTVNSAPDPSVPGQTVTFIAQVAPAPPGAGAPTGTVTFDFGDGTTAVTQPLTNRAATVTHAYADVSGSPYPVTATYNGDTNFTASTGTDAQIVEQAGTATAVSSAPGPSVVGRPVTITATVTAVPPGMGTPTGTVTFDFGDGAPTVTAPLAGGTATTGHTYTDTAGSPYTITATYNGDTNFTASTGTDLQSVGQSSTATAVSSAPDPSAVGEPVTVTATVTAVAPGAGTPTGTVTFDFGDGTPTVTQPVSASQAAATHTYTGASGSPYAITATYNGDANFLTSLGTDSQTVQPAATATAVTTAPDPSAVGDPVTFTATVTAVPPGAGTPTGTVTFDPGDGTPPLTASLSGDTATATYAYPDTTGSPYTVTATYNGDVDFTASSGTDTQTVEPAATATALSSVPDPSSVGQSTTFIAKVTPGTPGAGSPTGTVTFEFGDSTPPVTAPVTGGTATVAHTNPESATPYTVAASYSGDPNFLTSSAAGTHQVVQGVSTTVLTTSPSPSVTGQTVTFTAAVAAVPPASGTPTGTVTFDFGDGTAPVALPLTGGSATTDHAYTTAVGSPYTVTADYDGDANFVASVGTRLHTVDPAGTATTITATPDPTVTGELVTVTVVPTGPGAGTPTGPVTIGFGDGTPAVTAELVSGSATVTHAYASTAGSPYTIAAEYGGDGDFAPSENTLVHAVEPAATTTVVTSSPTPSAVGQTVTLIARVAPVPPGAGAATGTVTFDFGDGTTTATVPVANGVATTTHAYTSTTGSPYTITATYSGDDNFATSTGTAVQPVAMSVSATATTVSTTPDPSVVGEAVAVSATVTVLPPAVGTATGTVTFDFGDGTPTVTVPLTGDTATTSHAYASTAGSPYTISAVYSGDGDFTGSAGLDIQTVTPAPSSTTLTSAPNPSVTGQPVTFTATVASGQAGAGTPSSTVTFDFGDGTPTVRAPLTDGTAIAVHAYPDTAGSPYTVTATYDGDVSFTGSADTLTQTVNPGATSTTVFSSPDPTEVGQPVTVTANVAVVAPGSGTTNGTVTFDFGDGTPTVTAPSVAGVAAVTHAYTGTSGSPYTISATYGDDGDFAPSTGADVHTVQPSSTTITVTADPDPSVVGEEMTVTATVTAVSPGAGTPTGTVTFDFGGGTPPVDVPLTGAAAILSHTYASSLGSPYTITATYGGSDDFRSSVATEPQTVLQSATTTTVSSAPEPSVVGQPVTFTATVAPVAPGGGSPTGTVTFDFGDGGTPAAAPVVDGLATAVHAYTTAAGSPYPVTVTYGGSPDFTGSGDLVTHSVGRALTTTAVVSAPDPSVAGQPVTVTATVSAVAPGAGTPTGTVTIDFGDGTAPATAPVTAGVATVTHAWADTSGSPYTIAADYGGDADFTASTGTDTHTVAQAATHTDVASSPDPSVTGEPVTLTATVSAVAPGAGTPTGTVTFDPGDGTAPVTAPMAGGVATVSHAYTDASGSPYTITATYDGDADFLTSPGTGTQTVGRASTTVAISDLPEPSVTGQPVTFLARVAPVAPGAGAPTGTVTYDFGDGTAPVDVPVADGVATAAHTYATAAGSPYTVTAAYGGDARFIGSVNTETHLVERALSTTTVDSSPNPSVTGQPVTVTATITAVAPGAGAPTGTVTFDFGDGTGTVTAPVVGGAATITHAYPIAFDSPYTITADYGGDADFTASTGTATHTVNPAATFTTVTSAPDPSVAGQAVTIGATVAPAVPGDGIPTGTVTFDPGDGTPAVTAPLAQGAASITHTYASTSGSPYTITVSYSGDADFTASTGTDTQTVGQADSATSLVSSPDPSVAGEQVTFTARVSAAAPGAGSPTGTVTFDFGDGSPTATAPVSGGVATVAHPYATSVGSPFTATAAYSGDADFAPSTATATHTVLVSAATTSTTVTSSPDPSVTGRAVAFTATVAPTPPGAGVPTGTVTFGFGDGTATATASLSAGVATVVHPYTTAVGSPYTVIASYSGDVNFSSSAGTDTQTVAPASTTTAVTSAPDPSVVGQPVAVTATVAPVAPGAGVPTGTVTFDFGDGAPAASAPLTGGVATISHTYTSADGFTVTATYDGAPSFLPSSGTDARTVHQAATTTAVVSSPDPTVSGQPTTLTATVVPVAPGAGVPTGTVTFDFGDGTPTATAPLADGLTSVAHTYAGTSGSPYTVTATYNGDTDYAASTGTDVHTVNRAATTTAVSSSPDPGVTGQTVTLTATVTAFAPGTGTPTGTVTFSFGDGTPAVTAPLSGGTATATHAYAGATGSPFTVTATYNGDTGFAPSTGTDTQTVNKAATTTTVASAPDPTVSGQTVTLTATVTAVGPGAGTPTGTVTFSFGDGTPAATAPVAGGVATVTHAYAGTSGSPYTVTATYNGDNGYTSSTGTDSQTVNKAATTTTVASAPDPSVTGQTVTLTATVASVLPGAGIPTGTVTFSFGDGAPTVTAPLSGGTATTTHPYTIRTGSPYTVTATYNGDTNYTTSTGSDSQTVGRAATTTAVVSAPDPSATGQSVTLTATVGSLSPGAGTPTGTVTFSFGDGTGNSTVTLSGGVATVNHTYTTRTGSPFPITATYNGDINFNASSGTDTQTINAKAATTTTVTSIPDPSVVGQPVTIRATVSSASGTPVGAVTFSFGDGTNTAVGILSGGIATVTHTYTTTTGSPFTITATYNGTENFATSSGTDTQTVNKAATTTAVVSSPNPSLVSDPVTVTATVSSVAPGTGTPTGTVTLAITDRTPQVVTLVNGTASATFNPLQKGTHTVTANYNGDVNYAASSASVTQTVNTGSG</sequence>
<dbReference type="InterPro" id="IPR032109">
    <property type="entry name" value="Big_3_5"/>
</dbReference>
<dbReference type="InterPro" id="IPR013783">
    <property type="entry name" value="Ig-like_fold"/>
</dbReference>
<protein>
    <submittedName>
        <fullName evidence="2">Outer membrane adhesin-like protein</fullName>
    </submittedName>
</protein>
<reference evidence="2 3" key="1">
    <citation type="journal article" date="2018" name="J. Biol. Chem.">
        <title>Discovery of the actinoplanic acid pathway in Streptomyces rapamycinicus reveals a genetically conserved synergism with rapamycin.</title>
        <authorList>
            <person name="Mrak P."/>
            <person name="Krastel P."/>
            <person name="Pivk Lukancic P."/>
            <person name="Tao J."/>
            <person name="Pistorius D."/>
            <person name="Moore C.M."/>
        </authorList>
    </citation>
    <scope>NUCLEOTIDE SEQUENCE [LARGE SCALE GENOMIC DNA]</scope>
    <source>
        <strain evidence="2 3">NRRL 5491</strain>
    </source>
</reference>
<dbReference type="Pfam" id="PF01833">
    <property type="entry name" value="TIG"/>
    <property type="match status" value="3"/>
</dbReference>
<dbReference type="InterPro" id="IPR014756">
    <property type="entry name" value="Ig_E-set"/>
</dbReference>
<dbReference type="STRING" id="1343740.M271_43540"/>
<feature type="domain" description="IPT/TIG" evidence="1">
    <location>
        <begin position="265"/>
        <end position="347"/>
    </location>
</feature>
<dbReference type="RefSeq" id="WP_121823794.1">
    <property type="nucleotide sequence ID" value="NZ_QYCY01000001.1"/>
</dbReference>
<dbReference type="CDD" id="cd00102">
    <property type="entry name" value="IPT"/>
    <property type="match status" value="3"/>
</dbReference>
<gene>
    <name evidence="2" type="ORF">D3C57_100140</name>
</gene>
<name>A0A3L8RAX1_STRRN</name>
<feature type="domain" description="IPT/TIG" evidence="1">
    <location>
        <begin position="182"/>
        <end position="263"/>
    </location>
</feature>
<dbReference type="Pfam" id="PF16640">
    <property type="entry name" value="Big_3_5"/>
    <property type="match status" value="26"/>
</dbReference>
<dbReference type="SMART" id="SM00429">
    <property type="entry name" value="IPT"/>
    <property type="match status" value="3"/>
</dbReference>
<evidence type="ECO:0000313" key="3">
    <source>
        <dbReference type="Proteomes" id="UP000281594"/>
    </source>
</evidence>